<feature type="domain" description="Glycosyltransferase 2-like" evidence="3">
    <location>
        <begin position="4"/>
        <end position="139"/>
    </location>
</feature>
<dbReference type="CDD" id="cd00761">
    <property type="entry name" value="Glyco_tranf_GTA_type"/>
    <property type="match status" value="1"/>
</dbReference>
<dbReference type="Gene3D" id="3.90.550.10">
    <property type="entry name" value="Spore Coat Polysaccharide Biosynthesis Protein SpsA, Chain A"/>
    <property type="match status" value="1"/>
</dbReference>
<gene>
    <name evidence="4" type="ORF">KHZ85_06720</name>
</gene>
<name>A0A942ZWW6_9FIRM</name>
<protein>
    <submittedName>
        <fullName evidence="4">Glycosyltransferase</fullName>
        <ecNumber evidence="4">2.4.-.-</ecNumber>
    </submittedName>
</protein>
<comment type="caution">
    <text evidence="4">The sequence shown here is derived from an EMBL/GenBank/DDBJ whole genome shotgun (WGS) entry which is preliminary data.</text>
</comment>
<dbReference type="EMBL" id="JAGZMZ010000015">
    <property type="protein sequence ID" value="MBS4884442.1"/>
    <property type="molecule type" value="Genomic_DNA"/>
</dbReference>
<evidence type="ECO:0000313" key="5">
    <source>
        <dbReference type="Proteomes" id="UP000753219"/>
    </source>
</evidence>
<keyword evidence="1 4" id="KW-0328">Glycosyltransferase</keyword>
<dbReference type="GO" id="GO:0016757">
    <property type="term" value="F:glycosyltransferase activity"/>
    <property type="evidence" value="ECO:0007669"/>
    <property type="project" value="UniProtKB-KW"/>
</dbReference>
<dbReference type="SUPFAM" id="SSF53448">
    <property type="entry name" value="Nucleotide-diphospho-sugar transferases"/>
    <property type="match status" value="1"/>
</dbReference>
<dbReference type="Proteomes" id="UP000753219">
    <property type="component" value="Unassembled WGS sequence"/>
</dbReference>
<proteinExistence type="predicted"/>
<accession>A0A942ZWW6</accession>
<evidence type="ECO:0000256" key="1">
    <source>
        <dbReference type="ARBA" id="ARBA00022676"/>
    </source>
</evidence>
<keyword evidence="2 4" id="KW-0808">Transferase</keyword>
<sequence length="343" mass="40376">MRFSLIIPVYKVENYIKRCIQSIEEQIFKDFEVIFIDDGSPDKCPQICDSICSKLSNYHVIHKTNEGLGYARNTGMQYAKGDYIVFIDSDDYIEKDMLETLNDNLLKFDNPDICVFGYNVIDRKGHRISQSNTISKFFKNDDISKFVLPKAFCRSMRKPYDEYGIGSAWGSVYKKEFLNLNNIKFKSEREYLSEDLLYSIEVCTKASNVLFIDFKLYNYCLNDASLSHSYRTDRLEKSIYLYECMNKIADANNLSDEIKYRIIDNFFVNLIVCLKQEILSDQPFNIKMNNIKEIIENKEFHSIDNSYPSQNLSFQRKLLFKLIKQKNVLLVVLLILLKEKRYI</sequence>
<evidence type="ECO:0000256" key="2">
    <source>
        <dbReference type="ARBA" id="ARBA00022679"/>
    </source>
</evidence>
<dbReference type="InterPro" id="IPR001173">
    <property type="entry name" value="Glyco_trans_2-like"/>
</dbReference>
<dbReference type="PANTHER" id="PTHR22916">
    <property type="entry name" value="GLYCOSYLTRANSFERASE"/>
    <property type="match status" value="1"/>
</dbReference>
<dbReference type="RefSeq" id="WP_278640353.1">
    <property type="nucleotide sequence ID" value="NZ_JAGZMZ010000015.1"/>
</dbReference>
<dbReference type="AlphaFoldDB" id="A0A942ZWW6"/>
<dbReference type="Pfam" id="PF00535">
    <property type="entry name" value="Glycos_transf_2"/>
    <property type="match status" value="1"/>
</dbReference>
<dbReference type="EC" id="2.4.-.-" evidence="4"/>
<evidence type="ECO:0000259" key="3">
    <source>
        <dbReference type="Pfam" id="PF00535"/>
    </source>
</evidence>
<dbReference type="InterPro" id="IPR029044">
    <property type="entry name" value="Nucleotide-diphossugar_trans"/>
</dbReference>
<reference evidence="4" key="1">
    <citation type="submission" date="2021-02" db="EMBL/GenBank/DDBJ databases">
        <title>Infant gut strain persistence is associated with maternal origin, phylogeny, and functional potential including surface adhesion and iron acquisition.</title>
        <authorList>
            <person name="Lou Y.C."/>
        </authorList>
    </citation>
    <scope>NUCLEOTIDE SEQUENCE</scope>
    <source>
        <strain evidence="4">L3_108_103G1_dasL3_108_103G1_concoct_2</strain>
    </source>
</reference>
<organism evidence="4 5">
    <name type="scientific">Amedibacillus dolichus</name>
    <dbReference type="NCBI Taxonomy" id="31971"/>
    <lineage>
        <taxon>Bacteria</taxon>
        <taxon>Bacillati</taxon>
        <taxon>Bacillota</taxon>
        <taxon>Erysipelotrichia</taxon>
        <taxon>Erysipelotrichales</taxon>
        <taxon>Erysipelotrichaceae</taxon>
        <taxon>Amedibacillus</taxon>
    </lineage>
</organism>
<dbReference type="PANTHER" id="PTHR22916:SF51">
    <property type="entry name" value="GLYCOSYLTRANSFERASE EPSH-RELATED"/>
    <property type="match status" value="1"/>
</dbReference>
<evidence type="ECO:0000313" key="4">
    <source>
        <dbReference type="EMBL" id="MBS4884442.1"/>
    </source>
</evidence>